<protein>
    <submittedName>
        <fullName evidence="1">Uncharacterized protein</fullName>
    </submittedName>
</protein>
<dbReference type="EnsemblMetazoa" id="AFAF011905-RA">
    <property type="protein sequence ID" value="AFAF011905-PA"/>
    <property type="gene ID" value="AFAF011905"/>
</dbReference>
<evidence type="ECO:0000313" key="2">
    <source>
        <dbReference type="Proteomes" id="UP000075886"/>
    </source>
</evidence>
<keyword evidence="2" id="KW-1185">Reference proteome</keyword>
<dbReference type="VEuPathDB" id="VectorBase:AFAF011905"/>
<evidence type="ECO:0000313" key="1">
    <source>
        <dbReference type="EnsemblMetazoa" id="AFAF011905-PA"/>
    </source>
</evidence>
<sequence length="140" mass="15650">MNCAPPDVTPFASSCRRYSLGSTGSSLMLAESADEPTELFSSLEVLPRARVHGLRHVGKRALVAIATVRVLRQAGLLELKGLGGRRLHQRIRHRPVRAADRHHLGEDAQRFRIAELIVDQVLRNVQQNAERNLFLCLVRS</sequence>
<dbReference type="AlphaFoldDB" id="A0A182QK66"/>
<reference evidence="1" key="2">
    <citation type="submission" date="2020-05" db="UniProtKB">
        <authorList>
            <consortium name="EnsemblMetazoa"/>
        </authorList>
    </citation>
    <scope>IDENTIFICATION</scope>
    <source>
        <strain evidence="1">FAR1</strain>
    </source>
</reference>
<organism evidence="1 2">
    <name type="scientific">Anopheles farauti</name>
    <dbReference type="NCBI Taxonomy" id="69004"/>
    <lineage>
        <taxon>Eukaryota</taxon>
        <taxon>Metazoa</taxon>
        <taxon>Ecdysozoa</taxon>
        <taxon>Arthropoda</taxon>
        <taxon>Hexapoda</taxon>
        <taxon>Insecta</taxon>
        <taxon>Pterygota</taxon>
        <taxon>Neoptera</taxon>
        <taxon>Endopterygota</taxon>
        <taxon>Diptera</taxon>
        <taxon>Nematocera</taxon>
        <taxon>Culicoidea</taxon>
        <taxon>Culicidae</taxon>
        <taxon>Anophelinae</taxon>
        <taxon>Anopheles</taxon>
    </lineage>
</organism>
<proteinExistence type="predicted"/>
<dbReference type="Proteomes" id="UP000075886">
    <property type="component" value="Unassembled WGS sequence"/>
</dbReference>
<dbReference type="EMBL" id="AXCN02002139">
    <property type="status" value="NOT_ANNOTATED_CDS"/>
    <property type="molecule type" value="Genomic_DNA"/>
</dbReference>
<name>A0A182QK66_9DIPT</name>
<reference evidence="2" key="1">
    <citation type="submission" date="2014-01" db="EMBL/GenBank/DDBJ databases">
        <title>The Genome Sequence of Anopheles farauti FAR1 (V2).</title>
        <authorList>
            <consortium name="The Broad Institute Genomics Platform"/>
            <person name="Neafsey D.E."/>
            <person name="Besansky N."/>
            <person name="Howell P."/>
            <person name="Walton C."/>
            <person name="Young S.K."/>
            <person name="Zeng Q."/>
            <person name="Gargeya S."/>
            <person name="Fitzgerald M."/>
            <person name="Haas B."/>
            <person name="Abouelleil A."/>
            <person name="Allen A.W."/>
            <person name="Alvarado L."/>
            <person name="Arachchi H.M."/>
            <person name="Berlin A.M."/>
            <person name="Chapman S.B."/>
            <person name="Gainer-Dewar J."/>
            <person name="Goldberg J."/>
            <person name="Griggs A."/>
            <person name="Gujja S."/>
            <person name="Hansen M."/>
            <person name="Howarth C."/>
            <person name="Imamovic A."/>
            <person name="Ireland A."/>
            <person name="Larimer J."/>
            <person name="McCowan C."/>
            <person name="Murphy C."/>
            <person name="Pearson M."/>
            <person name="Poon T.W."/>
            <person name="Priest M."/>
            <person name="Roberts A."/>
            <person name="Saif S."/>
            <person name="Shea T."/>
            <person name="Sisk P."/>
            <person name="Sykes S."/>
            <person name="Wortman J."/>
            <person name="Nusbaum C."/>
            <person name="Birren B."/>
        </authorList>
    </citation>
    <scope>NUCLEOTIDE SEQUENCE [LARGE SCALE GENOMIC DNA]</scope>
    <source>
        <strain evidence="2">FAR1</strain>
    </source>
</reference>
<accession>A0A182QK66</accession>